<protein>
    <submittedName>
        <fullName evidence="1">Uncharacterized protein</fullName>
    </submittedName>
</protein>
<gene>
    <name evidence="1" type="ORF">ES332_D12G012200v1</name>
</gene>
<name>A0A5D2I3Z3_GOSTO</name>
<dbReference type="EMBL" id="CM017634">
    <property type="protein sequence ID" value="TYH37012.1"/>
    <property type="molecule type" value="Genomic_DNA"/>
</dbReference>
<evidence type="ECO:0000313" key="1">
    <source>
        <dbReference type="EMBL" id="TYH37012.1"/>
    </source>
</evidence>
<reference evidence="1 2" key="1">
    <citation type="submission" date="2019-07" db="EMBL/GenBank/DDBJ databases">
        <title>WGS assembly of Gossypium tomentosum.</title>
        <authorList>
            <person name="Chen Z.J."/>
            <person name="Sreedasyam A."/>
            <person name="Ando A."/>
            <person name="Song Q."/>
            <person name="De L."/>
            <person name="Hulse-Kemp A."/>
            <person name="Ding M."/>
            <person name="Ye W."/>
            <person name="Kirkbride R."/>
            <person name="Jenkins J."/>
            <person name="Plott C."/>
            <person name="Lovell J."/>
            <person name="Lin Y.-M."/>
            <person name="Vaughn R."/>
            <person name="Liu B."/>
            <person name="Li W."/>
            <person name="Simpson S."/>
            <person name="Scheffler B."/>
            <person name="Saski C."/>
            <person name="Grover C."/>
            <person name="Hu G."/>
            <person name="Conover J."/>
            <person name="Carlson J."/>
            <person name="Shu S."/>
            <person name="Boston L."/>
            <person name="Williams M."/>
            <person name="Peterson D."/>
            <person name="Mcgee K."/>
            <person name="Jones D."/>
            <person name="Wendel J."/>
            <person name="Stelly D."/>
            <person name="Grimwood J."/>
            <person name="Schmutz J."/>
        </authorList>
    </citation>
    <scope>NUCLEOTIDE SEQUENCE [LARGE SCALE GENOMIC DNA]</scope>
    <source>
        <strain evidence="1">7179.01</strain>
    </source>
</reference>
<evidence type="ECO:0000313" key="2">
    <source>
        <dbReference type="Proteomes" id="UP000322667"/>
    </source>
</evidence>
<dbReference type="AlphaFoldDB" id="A0A5D2I3Z3"/>
<organism evidence="1 2">
    <name type="scientific">Gossypium tomentosum</name>
    <name type="common">Hawaiian cotton</name>
    <name type="synonym">Gossypium sandvicense</name>
    <dbReference type="NCBI Taxonomy" id="34277"/>
    <lineage>
        <taxon>Eukaryota</taxon>
        <taxon>Viridiplantae</taxon>
        <taxon>Streptophyta</taxon>
        <taxon>Embryophyta</taxon>
        <taxon>Tracheophyta</taxon>
        <taxon>Spermatophyta</taxon>
        <taxon>Magnoliopsida</taxon>
        <taxon>eudicotyledons</taxon>
        <taxon>Gunneridae</taxon>
        <taxon>Pentapetalae</taxon>
        <taxon>rosids</taxon>
        <taxon>malvids</taxon>
        <taxon>Malvales</taxon>
        <taxon>Malvaceae</taxon>
        <taxon>Malvoideae</taxon>
        <taxon>Gossypium</taxon>
    </lineage>
</organism>
<accession>A0A5D2I3Z3</accession>
<proteinExistence type="predicted"/>
<sequence>MSIWGSFNNAIFPDYFGDEFGLPLPPPQSSIMKNGATATQPSELGNTGVTKAALKDTNNGLMRCLRMAEKKGALAYAPIFDGLYCFETLVSTDFK</sequence>
<keyword evidence="2" id="KW-1185">Reference proteome</keyword>
<dbReference type="Proteomes" id="UP000322667">
    <property type="component" value="Chromosome D12"/>
</dbReference>